<dbReference type="EMBL" id="LJKE01000020">
    <property type="protein sequence ID" value="KZD71205.1"/>
    <property type="molecule type" value="Genomic_DNA"/>
</dbReference>
<evidence type="ECO:0000313" key="1">
    <source>
        <dbReference type="EMBL" id="KZD71205.1"/>
    </source>
</evidence>
<name>A0A164QEJ6_BACCE</name>
<comment type="caution">
    <text evidence="1">The sequence shown here is derived from an EMBL/GenBank/DDBJ whole genome shotgun (WGS) entry which is preliminary data.</text>
</comment>
<reference evidence="1 2" key="1">
    <citation type="submission" date="2015-09" db="EMBL/GenBank/DDBJ databases">
        <title>Bacillus cereus food isolates.</title>
        <authorList>
            <person name="Boekhorst J."/>
        </authorList>
    </citation>
    <scope>NUCLEOTIDE SEQUENCE [LARGE SCALE GENOMIC DNA]</scope>
    <source>
        <strain evidence="1 2">B4088</strain>
    </source>
</reference>
<dbReference type="PATRIC" id="fig|1396.535.peg.1005"/>
<sequence length="121" mass="14234">MLEILTTGEKRSVTTSMKKTYERFFQNHNASDFVTKVELKQTFFNQWVKESVEQKSAWCKTTKYHENPDFYTSLESKIEGLLNVELKNMPNPKPRVGIVKAKKIKAIRSKKKRIQKKHSLL</sequence>
<dbReference type="Proteomes" id="UP000076482">
    <property type="component" value="Unassembled WGS sequence"/>
</dbReference>
<dbReference type="RefSeq" id="WP_063260102.1">
    <property type="nucleotide sequence ID" value="NZ_LJKE01000020.1"/>
</dbReference>
<gene>
    <name evidence="1" type="ORF">B4088_0935</name>
</gene>
<organism evidence="1 2">
    <name type="scientific">Bacillus cereus</name>
    <dbReference type="NCBI Taxonomy" id="1396"/>
    <lineage>
        <taxon>Bacteria</taxon>
        <taxon>Bacillati</taxon>
        <taxon>Bacillota</taxon>
        <taxon>Bacilli</taxon>
        <taxon>Bacillales</taxon>
        <taxon>Bacillaceae</taxon>
        <taxon>Bacillus</taxon>
        <taxon>Bacillus cereus group</taxon>
    </lineage>
</organism>
<proteinExistence type="predicted"/>
<evidence type="ECO:0000313" key="2">
    <source>
        <dbReference type="Proteomes" id="UP000076482"/>
    </source>
</evidence>
<protein>
    <submittedName>
        <fullName evidence="1">Uncharacterized protein</fullName>
    </submittedName>
</protein>
<accession>A0A164QEJ6</accession>
<dbReference type="AlphaFoldDB" id="A0A164QEJ6"/>